<feature type="region of interest" description="Disordered" evidence="1">
    <location>
        <begin position="235"/>
        <end position="302"/>
    </location>
</feature>
<evidence type="ECO:0000256" key="1">
    <source>
        <dbReference type="SAM" id="MobiDB-lite"/>
    </source>
</evidence>
<dbReference type="CDD" id="cd12797">
    <property type="entry name" value="M23_peptidase"/>
    <property type="match status" value="1"/>
</dbReference>
<dbReference type="EMBL" id="JBCITK010000001">
    <property type="protein sequence ID" value="MEN0644987.1"/>
    <property type="molecule type" value="Genomic_DNA"/>
</dbReference>
<evidence type="ECO:0000313" key="4">
    <source>
        <dbReference type="EMBL" id="MEN0644987.1"/>
    </source>
</evidence>
<keyword evidence="4" id="KW-0378">Hydrolase</keyword>
<sequence length="302" mass="32926">MKEDNNRSSNNESKWSNAQRILRKRWVLPAVYLVAAAGILSSVFYFQGQNLGTPLEQEGTEEPTNDFQLGFDPTDEEAVPVQSTTEVVALPTLDDSKAEIIGHFYDESASAEEQQASLVYYSNTYRMNKGVDFGATSEEGFDVIASLSGKVTKAAQDSTLGNVVEVTHDDGFKTHYSSLATLSVEEGDTVNQGDKLGAAGRNVYNEQAGVHVHFEIRDSEGEALNPEDFFGEKLEQAKDSEDAEAEAEKETPAPDQGKDEDADKENADKEDDKEDADKSKDSDDNATDQDQSGLVPSESSNT</sequence>
<feature type="domain" description="M23ase beta-sheet core" evidence="3">
    <location>
        <begin position="127"/>
        <end position="226"/>
    </location>
</feature>
<dbReference type="Gene3D" id="2.70.70.10">
    <property type="entry name" value="Glucose Permease (Domain IIA)"/>
    <property type="match status" value="1"/>
</dbReference>
<dbReference type="RefSeq" id="WP_343131604.1">
    <property type="nucleotide sequence ID" value="NZ_JBCITK010000001.1"/>
</dbReference>
<name>A0ABU9VMY2_9BACI</name>
<keyword evidence="2" id="KW-1133">Transmembrane helix</keyword>
<dbReference type="PANTHER" id="PTHR21666:SF291">
    <property type="entry name" value="STAGE II SPORULATION PROTEIN Q"/>
    <property type="match status" value="1"/>
</dbReference>
<dbReference type="InterPro" id="IPR050570">
    <property type="entry name" value="Cell_wall_metabolism_enzyme"/>
</dbReference>
<keyword evidence="5" id="KW-1185">Reference proteome</keyword>
<dbReference type="Proteomes" id="UP001418796">
    <property type="component" value="Unassembled WGS sequence"/>
</dbReference>
<dbReference type="PANTHER" id="PTHR21666">
    <property type="entry name" value="PEPTIDASE-RELATED"/>
    <property type="match status" value="1"/>
</dbReference>
<feature type="transmembrane region" description="Helical" evidence="2">
    <location>
        <begin position="26"/>
        <end position="46"/>
    </location>
</feature>
<evidence type="ECO:0000256" key="2">
    <source>
        <dbReference type="SAM" id="Phobius"/>
    </source>
</evidence>
<reference evidence="4 5" key="1">
    <citation type="submission" date="2024-03" db="EMBL/GenBank/DDBJ databases">
        <title>Bacilli Hybrid Assemblies.</title>
        <authorList>
            <person name="Kovac J."/>
        </authorList>
    </citation>
    <scope>NUCLEOTIDE SEQUENCE [LARGE SCALE GENOMIC DNA]</scope>
    <source>
        <strain evidence="4 5">FSL R7-0666</strain>
    </source>
</reference>
<feature type="compositionally biased region" description="Polar residues" evidence="1">
    <location>
        <begin position="288"/>
        <end position="302"/>
    </location>
</feature>
<evidence type="ECO:0000313" key="5">
    <source>
        <dbReference type="Proteomes" id="UP001418796"/>
    </source>
</evidence>
<dbReference type="GO" id="GO:0016787">
    <property type="term" value="F:hydrolase activity"/>
    <property type="evidence" value="ECO:0007669"/>
    <property type="project" value="UniProtKB-KW"/>
</dbReference>
<dbReference type="EC" id="3.4.-.-" evidence="4"/>
<keyword evidence="2" id="KW-0812">Transmembrane</keyword>
<dbReference type="InterPro" id="IPR011055">
    <property type="entry name" value="Dup_hybrid_motif"/>
</dbReference>
<accession>A0ABU9VMY2</accession>
<gene>
    <name evidence="4" type="ORF">MKY91_17660</name>
</gene>
<proteinExistence type="predicted"/>
<protein>
    <submittedName>
        <fullName evidence="4">M23 family metallopeptidase</fullName>
        <ecNumber evidence="4">3.4.-.-</ecNumber>
    </submittedName>
</protein>
<dbReference type="Pfam" id="PF01551">
    <property type="entry name" value="Peptidase_M23"/>
    <property type="match status" value="1"/>
</dbReference>
<evidence type="ECO:0000259" key="3">
    <source>
        <dbReference type="Pfam" id="PF01551"/>
    </source>
</evidence>
<dbReference type="SUPFAM" id="SSF51261">
    <property type="entry name" value="Duplicated hybrid motif"/>
    <property type="match status" value="1"/>
</dbReference>
<feature type="compositionally biased region" description="Basic and acidic residues" evidence="1">
    <location>
        <begin position="235"/>
        <end position="267"/>
    </location>
</feature>
<dbReference type="InterPro" id="IPR016047">
    <property type="entry name" value="M23ase_b-sheet_dom"/>
</dbReference>
<organism evidence="4 5">
    <name type="scientific">Alkalicoccobacillus gibsonii</name>
    <dbReference type="NCBI Taxonomy" id="79881"/>
    <lineage>
        <taxon>Bacteria</taxon>
        <taxon>Bacillati</taxon>
        <taxon>Bacillota</taxon>
        <taxon>Bacilli</taxon>
        <taxon>Bacillales</taxon>
        <taxon>Bacillaceae</taxon>
        <taxon>Alkalicoccobacillus</taxon>
    </lineage>
</organism>
<keyword evidence="2" id="KW-0472">Membrane</keyword>
<comment type="caution">
    <text evidence="4">The sequence shown here is derived from an EMBL/GenBank/DDBJ whole genome shotgun (WGS) entry which is preliminary data.</text>
</comment>